<protein>
    <submittedName>
        <fullName evidence="4">Transposase</fullName>
    </submittedName>
</protein>
<reference evidence="2 3" key="2">
    <citation type="submission" date="2018-11" db="EMBL/GenBank/DDBJ databases">
        <authorList>
            <consortium name="Pathogen Informatics"/>
        </authorList>
    </citation>
    <scope>NUCLEOTIDE SEQUENCE [LARGE SCALE GENOMIC DNA]</scope>
</reference>
<accession>A0A183UH44</accession>
<feature type="region of interest" description="Disordered" evidence="1">
    <location>
        <begin position="181"/>
        <end position="203"/>
    </location>
</feature>
<gene>
    <name evidence="2" type="ORF">TCNE_LOCUS7814</name>
</gene>
<dbReference type="AlphaFoldDB" id="A0A183UH44"/>
<dbReference type="Proteomes" id="UP000050794">
    <property type="component" value="Unassembled WGS sequence"/>
</dbReference>
<dbReference type="WBParaSite" id="TCNE_0000781401-mRNA-1">
    <property type="protein sequence ID" value="TCNE_0000781401-mRNA-1"/>
    <property type="gene ID" value="TCNE_0000781401"/>
</dbReference>
<proteinExistence type="predicted"/>
<dbReference type="EMBL" id="UYWY01019762">
    <property type="protein sequence ID" value="VDM39135.1"/>
    <property type="molecule type" value="Genomic_DNA"/>
</dbReference>
<evidence type="ECO:0000313" key="3">
    <source>
        <dbReference type="Proteomes" id="UP000050794"/>
    </source>
</evidence>
<reference evidence="4" key="1">
    <citation type="submission" date="2016-06" db="UniProtKB">
        <authorList>
            <consortium name="WormBaseParasite"/>
        </authorList>
    </citation>
    <scope>IDENTIFICATION</scope>
</reference>
<evidence type="ECO:0000313" key="4">
    <source>
        <dbReference type="WBParaSite" id="TCNE_0000781401-mRNA-1"/>
    </source>
</evidence>
<keyword evidence="3" id="KW-1185">Reference proteome</keyword>
<evidence type="ECO:0000313" key="2">
    <source>
        <dbReference type="EMBL" id="VDM39135.1"/>
    </source>
</evidence>
<evidence type="ECO:0000256" key="1">
    <source>
        <dbReference type="SAM" id="MobiDB-lite"/>
    </source>
</evidence>
<name>A0A183UH44_TOXCA</name>
<organism evidence="3 4">
    <name type="scientific">Toxocara canis</name>
    <name type="common">Canine roundworm</name>
    <dbReference type="NCBI Taxonomy" id="6265"/>
    <lineage>
        <taxon>Eukaryota</taxon>
        <taxon>Metazoa</taxon>
        <taxon>Ecdysozoa</taxon>
        <taxon>Nematoda</taxon>
        <taxon>Chromadorea</taxon>
        <taxon>Rhabditida</taxon>
        <taxon>Spirurina</taxon>
        <taxon>Ascaridomorpha</taxon>
        <taxon>Ascaridoidea</taxon>
        <taxon>Toxocaridae</taxon>
        <taxon>Toxocara</taxon>
    </lineage>
</organism>
<sequence>MQRVTHQWRSRCAVGAWGRASYSVSDRYYETFAKCYVRGSSMTATWHSPRTSQRERVMEWGMAKGVTARGGGVWYNQARHSGRGCLLFPLSPWQHHPIECTLNRHLRPPRIMLSGPDHSHRAVVSAFTRLAATTDCGTAVRYDDDLRILRTSRREPAIGEIHQGMAGVGGGAPAFKKWSQRPMTVSRHGEYGPPKKNASPAAL</sequence>